<dbReference type="Proteomes" id="UP000239494">
    <property type="component" value="Unassembled WGS sequence"/>
</dbReference>
<keyword evidence="3" id="KW-0378">Hydrolase</keyword>
<keyword evidence="4" id="KW-1185">Reference proteome</keyword>
<comment type="caution">
    <text evidence="3">The sequence shown here is derived from an EMBL/GenBank/DDBJ whole genome shotgun (WGS) entry which is preliminary data.</text>
</comment>
<organism evidence="3 4">
    <name type="scientific">Umezawaea tangerina</name>
    <dbReference type="NCBI Taxonomy" id="84725"/>
    <lineage>
        <taxon>Bacteria</taxon>
        <taxon>Bacillati</taxon>
        <taxon>Actinomycetota</taxon>
        <taxon>Actinomycetes</taxon>
        <taxon>Pseudonocardiales</taxon>
        <taxon>Pseudonocardiaceae</taxon>
        <taxon>Umezawaea</taxon>
    </lineage>
</organism>
<keyword evidence="1" id="KW-0472">Membrane</keyword>
<protein>
    <submittedName>
        <fullName evidence="3">Endonuclease/exonuclease/phosphatase family metal-dependent hydrolase</fullName>
    </submittedName>
</protein>
<dbReference type="InterPro" id="IPR036691">
    <property type="entry name" value="Endo/exonu/phosph_ase_sf"/>
</dbReference>
<evidence type="ECO:0000259" key="2">
    <source>
        <dbReference type="Pfam" id="PF03372"/>
    </source>
</evidence>
<dbReference type="Pfam" id="PF03372">
    <property type="entry name" value="Exo_endo_phos"/>
    <property type="match status" value="1"/>
</dbReference>
<feature type="transmembrane region" description="Helical" evidence="1">
    <location>
        <begin position="42"/>
        <end position="67"/>
    </location>
</feature>
<keyword evidence="1" id="KW-0812">Transmembrane</keyword>
<dbReference type="EMBL" id="PVTF01000014">
    <property type="protein sequence ID" value="PRY35268.1"/>
    <property type="molecule type" value="Genomic_DNA"/>
</dbReference>
<dbReference type="Gene3D" id="3.60.10.10">
    <property type="entry name" value="Endonuclease/exonuclease/phosphatase"/>
    <property type="match status" value="1"/>
</dbReference>
<evidence type="ECO:0000256" key="1">
    <source>
        <dbReference type="SAM" id="Phobius"/>
    </source>
</evidence>
<feature type="transmembrane region" description="Helical" evidence="1">
    <location>
        <begin position="74"/>
        <end position="93"/>
    </location>
</feature>
<proteinExistence type="predicted"/>
<dbReference type="SUPFAM" id="SSF56219">
    <property type="entry name" value="DNase I-like"/>
    <property type="match status" value="1"/>
</dbReference>
<evidence type="ECO:0000313" key="3">
    <source>
        <dbReference type="EMBL" id="PRY35268.1"/>
    </source>
</evidence>
<sequence length="313" mass="32868">MAVADPPRRRVRSVARVVGAVVLVCTAVLTIIRLTGLDDGTVLALVVVGVPVAAVVGVVVAGVLAVVRAWWSAGLAVGLVVVQLVVLAPRFVADEVAPEGTARVRVATINSHVGQVDPKALVEFARSERVDVLAVEELPPGAVEGLDDAGLRELMPYRELRPWDDSSLYSRTPLTGGGPLDAATTWPQTTATVAVGGKPVRVVAVHTYYPAGDVDLWTRDLAALRSVAGEDVVVLGDFNATLDHASMRDLLAAGLVDTHAEVGRGWAPTWPSALPVVQLDHVLHGHGLVGVSATERTLPGSDHRLVFAELALR</sequence>
<accession>A0A2T0SPD3</accession>
<feature type="domain" description="Endonuclease/exonuclease/phosphatase" evidence="2">
    <location>
        <begin position="108"/>
        <end position="303"/>
    </location>
</feature>
<evidence type="ECO:0000313" key="4">
    <source>
        <dbReference type="Proteomes" id="UP000239494"/>
    </source>
</evidence>
<gene>
    <name evidence="3" type="ORF">CLV43_114186</name>
</gene>
<dbReference type="GO" id="GO:0004519">
    <property type="term" value="F:endonuclease activity"/>
    <property type="evidence" value="ECO:0007669"/>
    <property type="project" value="UniProtKB-KW"/>
</dbReference>
<keyword evidence="3" id="KW-0255">Endonuclease</keyword>
<dbReference type="RefSeq" id="WP_170156192.1">
    <property type="nucleotide sequence ID" value="NZ_PVTF01000014.1"/>
</dbReference>
<dbReference type="InterPro" id="IPR005135">
    <property type="entry name" value="Endo/exonuclease/phosphatase"/>
</dbReference>
<keyword evidence="3" id="KW-0540">Nuclease</keyword>
<reference evidence="3 4" key="1">
    <citation type="submission" date="2018-03" db="EMBL/GenBank/DDBJ databases">
        <title>Genomic Encyclopedia of Archaeal and Bacterial Type Strains, Phase II (KMG-II): from individual species to whole genera.</title>
        <authorList>
            <person name="Goeker M."/>
        </authorList>
    </citation>
    <scope>NUCLEOTIDE SEQUENCE [LARGE SCALE GENOMIC DNA]</scope>
    <source>
        <strain evidence="3 4">DSM 44720</strain>
    </source>
</reference>
<dbReference type="AlphaFoldDB" id="A0A2T0SPD3"/>
<feature type="transmembrane region" description="Helical" evidence="1">
    <location>
        <begin position="17"/>
        <end position="36"/>
    </location>
</feature>
<name>A0A2T0SPD3_9PSEU</name>
<dbReference type="GO" id="GO:0004527">
    <property type="term" value="F:exonuclease activity"/>
    <property type="evidence" value="ECO:0007669"/>
    <property type="project" value="UniProtKB-KW"/>
</dbReference>
<keyword evidence="3" id="KW-0269">Exonuclease</keyword>
<keyword evidence="1" id="KW-1133">Transmembrane helix</keyword>